<name>A0A101QME6_STRCK</name>
<dbReference type="PROSITE" id="PS00061">
    <property type="entry name" value="ADH_SHORT"/>
    <property type="match status" value="1"/>
</dbReference>
<evidence type="ECO:0000256" key="1">
    <source>
        <dbReference type="ARBA" id="ARBA00006484"/>
    </source>
</evidence>
<comment type="similarity">
    <text evidence="1">Belongs to the short-chain dehydrogenases/reductases (SDR) family.</text>
</comment>
<evidence type="ECO:0000313" key="5">
    <source>
        <dbReference type="EMBL" id="KUN32406.1"/>
    </source>
</evidence>
<evidence type="ECO:0000259" key="4">
    <source>
        <dbReference type="SMART" id="SM00822"/>
    </source>
</evidence>
<reference evidence="5 6" key="1">
    <citation type="submission" date="2015-10" db="EMBL/GenBank/DDBJ databases">
        <title>Draft genome sequence of Streptomyces corchorusii DSM 40340, type strain for the species Streptomyces corchorusii.</title>
        <authorList>
            <person name="Ruckert C."/>
            <person name="Winkler A."/>
            <person name="Kalinowski J."/>
            <person name="Kampfer P."/>
            <person name="Glaeser S."/>
        </authorList>
    </citation>
    <scope>NUCLEOTIDE SEQUENCE [LARGE SCALE GENOMIC DNA]</scope>
    <source>
        <strain evidence="5 6">DSM 40340</strain>
    </source>
</reference>
<comment type="caution">
    <text evidence="5">The sequence shown here is derived from an EMBL/GenBank/DDBJ whole genome shotgun (WGS) entry which is preliminary data.</text>
</comment>
<dbReference type="Gene3D" id="3.40.50.720">
    <property type="entry name" value="NAD(P)-binding Rossmann-like Domain"/>
    <property type="match status" value="1"/>
</dbReference>
<feature type="region of interest" description="Disordered" evidence="3">
    <location>
        <begin position="1"/>
        <end position="20"/>
    </location>
</feature>
<dbReference type="EMBL" id="LMWP01000002">
    <property type="protein sequence ID" value="KUN32406.1"/>
    <property type="molecule type" value="Genomic_DNA"/>
</dbReference>
<dbReference type="InterPro" id="IPR057326">
    <property type="entry name" value="KR_dom"/>
</dbReference>
<evidence type="ECO:0000256" key="3">
    <source>
        <dbReference type="SAM" id="MobiDB-lite"/>
    </source>
</evidence>
<dbReference type="PANTHER" id="PTHR43639">
    <property type="entry name" value="OXIDOREDUCTASE, SHORT-CHAIN DEHYDROGENASE/REDUCTASE FAMILY (AFU_ORTHOLOGUE AFUA_5G02870)"/>
    <property type="match status" value="1"/>
</dbReference>
<dbReference type="InterPro" id="IPR036291">
    <property type="entry name" value="NAD(P)-bd_dom_sf"/>
</dbReference>
<keyword evidence="2" id="KW-0560">Oxidoreductase</keyword>
<dbReference type="Proteomes" id="UP000053398">
    <property type="component" value="Unassembled WGS sequence"/>
</dbReference>
<dbReference type="GO" id="GO:0016491">
    <property type="term" value="F:oxidoreductase activity"/>
    <property type="evidence" value="ECO:0007669"/>
    <property type="project" value="UniProtKB-KW"/>
</dbReference>
<dbReference type="InterPro" id="IPR020904">
    <property type="entry name" value="Sc_DH/Rdtase_CS"/>
</dbReference>
<dbReference type="AlphaFoldDB" id="A0A101QME6"/>
<feature type="domain" description="Ketoreductase" evidence="4">
    <location>
        <begin position="21"/>
        <end position="198"/>
    </location>
</feature>
<dbReference type="PANTHER" id="PTHR43639:SF1">
    <property type="entry name" value="SHORT-CHAIN DEHYDROGENASE_REDUCTASE FAMILY PROTEIN"/>
    <property type="match status" value="1"/>
</dbReference>
<dbReference type="PRINTS" id="PR00081">
    <property type="entry name" value="GDHRDH"/>
</dbReference>
<gene>
    <name evidence="5" type="ORF">AQJ11_02435</name>
</gene>
<feature type="compositionally biased region" description="Low complexity" evidence="3">
    <location>
        <begin position="1"/>
        <end position="11"/>
    </location>
</feature>
<proteinExistence type="inferred from homology"/>
<sequence length="259" mass="27281">MNPAAHRAGPAPDGPGAPGAPVAVVSGGSRGLGRVLVERLLADGRRVATFSRRPNEFTEAMAGKHPDSFHWAAADLTDFAGLREFARDSARRFGRIDLLVNNAGVLHQELFLTGAPARMNDLVGANLLAPMHLAQTCARVMTRTGGGTIVNVSSINAIRGYRGVAVYAAAKAGLEGLGRALARELGPLGIRVNTVTPGFFDSDMTADVTSRNREKIQHRTPLGRLGTVDEIAEAVLFLASPEARFITGHTLVIDGGITC</sequence>
<protein>
    <submittedName>
        <fullName evidence="5">3-oxoacyl-ACP reductase</fullName>
    </submittedName>
</protein>
<evidence type="ECO:0000313" key="6">
    <source>
        <dbReference type="Proteomes" id="UP000053398"/>
    </source>
</evidence>
<evidence type="ECO:0000256" key="2">
    <source>
        <dbReference type="ARBA" id="ARBA00023002"/>
    </source>
</evidence>
<dbReference type="FunFam" id="3.40.50.720:FF:000173">
    <property type="entry name" value="3-oxoacyl-[acyl-carrier protein] reductase"/>
    <property type="match status" value="1"/>
</dbReference>
<dbReference type="Pfam" id="PF13561">
    <property type="entry name" value="adh_short_C2"/>
    <property type="match status" value="1"/>
</dbReference>
<keyword evidence="6" id="KW-1185">Reference proteome</keyword>
<dbReference type="SUPFAM" id="SSF51735">
    <property type="entry name" value="NAD(P)-binding Rossmann-fold domains"/>
    <property type="match status" value="1"/>
</dbReference>
<dbReference type="SMART" id="SM00822">
    <property type="entry name" value="PKS_KR"/>
    <property type="match status" value="1"/>
</dbReference>
<organism evidence="5 6">
    <name type="scientific">Streptomyces corchorusii</name>
    <name type="common">Streptomyces chibaensis</name>
    <dbReference type="NCBI Taxonomy" id="1903"/>
    <lineage>
        <taxon>Bacteria</taxon>
        <taxon>Bacillati</taxon>
        <taxon>Actinomycetota</taxon>
        <taxon>Actinomycetes</taxon>
        <taxon>Kitasatosporales</taxon>
        <taxon>Streptomycetaceae</taxon>
        <taxon>Streptomyces</taxon>
    </lineage>
</organism>
<dbReference type="PRINTS" id="PR00080">
    <property type="entry name" value="SDRFAMILY"/>
</dbReference>
<dbReference type="InterPro" id="IPR002347">
    <property type="entry name" value="SDR_fam"/>
</dbReference>
<dbReference type="RefSeq" id="WP_059261647.1">
    <property type="nucleotide sequence ID" value="NZ_KQ948351.1"/>
</dbReference>
<accession>A0A101QME6</accession>